<feature type="repeat" description="PPR" evidence="3">
    <location>
        <begin position="392"/>
        <end position="426"/>
    </location>
</feature>
<feature type="repeat" description="PPR" evidence="3">
    <location>
        <begin position="528"/>
        <end position="562"/>
    </location>
</feature>
<dbReference type="GO" id="GO:0003723">
    <property type="term" value="F:RNA binding"/>
    <property type="evidence" value="ECO:0007669"/>
    <property type="project" value="InterPro"/>
</dbReference>
<organism evidence="4 5">
    <name type="scientific">Rhynchospora breviuscula</name>
    <dbReference type="NCBI Taxonomy" id="2022672"/>
    <lineage>
        <taxon>Eukaryota</taxon>
        <taxon>Viridiplantae</taxon>
        <taxon>Streptophyta</taxon>
        <taxon>Embryophyta</taxon>
        <taxon>Tracheophyta</taxon>
        <taxon>Spermatophyta</taxon>
        <taxon>Magnoliopsida</taxon>
        <taxon>Liliopsida</taxon>
        <taxon>Poales</taxon>
        <taxon>Cyperaceae</taxon>
        <taxon>Cyperoideae</taxon>
        <taxon>Rhynchosporeae</taxon>
        <taxon>Rhynchospora</taxon>
    </lineage>
</organism>
<evidence type="ECO:0000313" key="4">
    <source>
        <dbReference type="EMBL" id="KAJ1694618.1"/>
    </source>
</evidence>
<protein>
    <recommendedName>
        <fullName evidence="6">Pentatricopeptide repeat-containing protein</fullName>
    </recommendedName>
</protein>
<dbReference type="InterPro" id="IPR046848">
    <property type="entry name" value="E_motif"/>
</dbReference>
<dbReference type="InterPro" id="IPR002885">
    <property type="entry name" value="PPR_rpt"/>
</dbReference>
<evidence type="ECO:0000256" key="1">
    <source>
        <dbReference type="ARBA" id="ARBA00022737"/>
    </source>
</evidence>
<keyword evidence="2" id="KW-0809">Transit peptide</keyword>
<feature type="repeat" description="PPR" evidence="3">
    <location>
        <begin position="493"/>
        <end position="527"/>
    </location>
</feature>
<dbReference type="FunFam" id="1.25.40.10:FF:000694">
    <property type="entry name" value="Pentatricopeptide repeat-containing protein At3g50420"/>
    <property type="match status" value="1"/>
</dbReference>
<dbReference type="Proteomes" id="UP001151287">
    <property type="component" value="Unassembled WGS sequence"/>
</dbReference>
<dbReference type="Pfam" id="PF13041">
    <property type="entry name" value="PPR_2"/>
    <property type="match status" value="3"/>
</dbReference>
<dbReference type="SUPFAM" id="SSF48452">
    <property type="entry name" value="TPR-like"/>
    <property type="match status" value="1"/>
</dbReference>
<dbReference type="InterPro" id="IPR011990">
    <property type="entry name" value="TPR-like_helical_dom_sf"/>
</dbReference>
<feature type="repeat" description="PPR" evidence="3">
    <location>
        <begin position="189"/>
        <end position="223"/>
    </location>
</feature>
<dbReference type="PANTHER" id="PTHR24015">
    <property type="entry name" value="OS07G0578800 PROTEIN-RELATED"/>
    <property type="match status" value="1"/>
</dbReference>
<sequence>MHIPSARLINHSCKATLDKLSRSLLQRHHFSPETTLRKAREVHALLLVSTPHCFSSPFLFNNLLALYVRSGSLTDARNLFDRMPHRNVVSYNTIISAYVRDSDKSFLAFSFFQQMVTVGVKPNACTLASLVRASFLVHELYTGVAFHAYVIKYGLLANSVLQTALVGMYTELGWPEPANQVFDEIPKPDVIAFNSIISCNIKLGRIKQALQQFHTLLNGSLMPNQITYTLVISACGKAESLKIGRMIHGKLIMSNLTPDVYLKNALLDMYSTHGDMETAIFVFKRIEMPDLVSWNSLIVGYSNIGAGEKAMCVFVQLRAQQWLSPDDYTLASVIAATAYLPCLYYGKSLHACVIRTGFEASVHVGNTLINMYFLSNHPDHAQSLFNFVLNRDVKMWTEMVVGYSNLGEGELAMRYFNSMRREGYKMDSFSLSSALRCAADLSLLRPGEMLHSLVVKSGYEDNMCVCGNLLNMYAKIGDLKASNRIFFNILDPDVECWNSIVGAYANNGRAQEAFNLLDEMSNRGVQPNSITYISLLSACNHARLVDDARYYWLSMLTNGIQPFFQHYACMTTLLSRTGLLEEAEDLIRKSPFANQSSELWRILLSSCVMFKNLSVGVGAAEQVIAFDPHDCSTLILLSNFYASVGEWEKVAELRRRTRELMLDKEPGLSWIEMKESVSCSFS</sequence>
<dbReference type="PANTHER" id="PTHR24015:SF2017">
    <property type="entry name" value="PENTATRICOPEPTIDE REPEAT-CONTAINING PROTEIN"/>
    <property type="match status" value="1"/>
</dbReference>
<feature type="repeat" description="PPR" evidence="3">
    <location>
        <begin position="56"/>
        <end position="86"/>
    </location>
</feature>
<reference evidence="4" key="1">
    <citation type="journal article" date="2022" name="Cell">
        <title>Repeat-based holocentromeres influence genome architecture and karyotype evolution.</title>
        <authorList>
            <person name="Hofstatter P.G."/>
            <person name="Thangavel G."/>
            <person name="Lux T."/>
            <person name="Neumann P."/>
            <person name="Vondrak T."/>
            <person name="Novak P."/>
            <person name="Zhang M."/>
            <person name="Costa L."/>
            <person name="Castellani M."/>
            <person name="Scott A."/>
            <person name="Toegelov H."/>
            <person name="Fuchs J."/>
            <person name="Mata-Sucre Y."/>
            <person name="Dias Y."/>
            <person name="Vanzela A.L.L."/>
            <person name="Huettel B."/>
            <person name="Almeida C.C.S."/>
            <person name="Simkova H."/>
            <person name="Souza G."/>
            <person name="Pedrosa-Harand A."/>
            <person name="Macas J."/>
            <person name="Mayer K.F.X."/>
            <person name="Houben A."/>
            <person name="Marques A."/>
        </authorList>
    </citation>
    <scope>NUCLEOTIDE SEQUENCE</scope>
    <source>
        <strain evidence="4">RhyBre1mFocal</strain>
    </source>
</reference>
<dbReference type="Pfam" id="PF20431">
    <property type="entry name" value="E_motif"/>
    <property type="match status" value="1"/>
</dbReference>
<dbReference type="Pfam" id="PF01535">
    <property type="entry name" value="PPR"/>
    <property type="match status" value="3"/>
</dbReference>
<dbReference type="EMBL" id="JAMQYH010000003">
    <property type="protein sequence ID" value="KAJ1694618.1"/>
    <property type="molecule type" value="Genomic_DNA"/>
</dbReference>
<evidence type="ECO:0008006" key="6">
    <source>
        <dbReference type="Google" id="ProtNLM"/>
    </source>
</evidence>
<dbReference type="PROSITE" id="PS51375">
    <property type="entry name" value="PPR"/>
    <property type="match status" value="6"/>
</dbReference>
<evidence type="ECO:0000256" key="2">
    <source>
        <dbReference type="ARBA" id="ARBA00022946"/>
    </source>
</evidence>
<keyword evidence="1" id="KW-0677">Repeat</keyword>
<evidence type="ECO:0000256" key="3">
    <source>
        <dbReference type="PROSITE-ProRule" id="PRU00708"/>
    </source>
</evidence>
<accession>A0A9Q0HQV8</accession>
<dbReference type="AlphaFoldDB" id="A0A9Q0HQV8"/>
<name>A0A9Q0HQV8_9POAL</name>
<dbReference type="OrthoDB" id="728902at2759"/>
<gene>
    <name evidence="4" type="ORF">LUZ63_011316</name>
</gene>
<dbReference type="InterPro" id="IPR046960">
    <property type="entry name" value="PPR_At4g14850-like_plant"/>
</dbReference>
<feature type="repeat" description="PPR" evidence="3">
    <location>
        <begin position="87"/>
        <end position="122"/>
    </location>
</feature>
<dbReference type="Gene3D" id="1.25.40.10">
    <property type="entry name" value="Tetratricopeptide repeat domain"/>
    <property type="match status" value="6"/>
</dbReference>
<dbReference type="GO" id="GO:0009451">
    <property type="term" value="P:RNA modification"/>
    <property type="evidence" value="ECO:0007669"/>
    <property type="project" value="InterPro"/>
</dbReference>
<dbReference type="FunFam" id="1.25.40.10:FF:000158">
    <property type="entry name" value="pentatricopeptide repeat-containing protein At2g33680"/>
    <property type="match status" value="1"/>
</dbReference>
<evidence type="ECO:0000313" key="5">
    <source>
        <dbReference type="Proteomes" id="UP001151287"/>
    </source>
</evidence>
<dbReference type="GO" id="GO:0099402">
    <property type="term" value="P:plant organ development"/>
    <property type="evidence" value="ECO:0007669"/>
    <property type="project" value="UniProtKB-ARBA"/>
</dbReference>
<dbReference type="NCBIfam" id="TIGR00756">
    <property type="entry name" value="PPR"/>
    <property type="match status" value="4"/>
</dbReference>
<keyword evidence="5" id="KW-1185">Reference proteome</keyword>
<comment type="caution">
    <text evidence="4">The sequence shown here is derived from an EMBL/GenBank/DDBJ whole genome shotgun (WGS) entry which is preliminary data.</text>
</comment>
<proteinExistence type="predicted"/>